<dbReference type="Gene3D" id="3.40.50.880">
    <property type="match status" value="1"/>
</dbReference>
<dbReference type="Pfam" id="PF12833">
    <property type="entry name" value="HTH_18"/>
    <property type="match status" value="1"/>
</dbReference>
<keyword evidence="1" id="KW-0805">Transcription regulation</keyword>
<dbReference type="SUPFAM" id="SSF52317">
    <property type="entry name" value="Class I glutamine amidotransferase-like"/>
    <property type="match status" value="1"/>
</dbReference>
<evidence type="ECO:0000256" key="2">
    <source>
        <dbReference type="ARBA" id="ARBA00023125"/>
    </source>
</evidence>
<dbReference type="PROSITE" id="PS00041">
    <property type="entry name" value="HTH_ARAC_FAMILY_1"/>
    <property type="match status" value="1"/>
</dbReference>
<proteinExistence type="predicted"/>
<dbReference type="InterPro" id="IPR029062">
    <property type="entry name" value="Class_I_gatase-like"/>
</dbReference>
<dbReference type="PANTHER" id="PTHR43130:SF11">
    <property type="entry name" value="TRANSCRIPTIONAL REGULATORY PROTEIN"/>
    <property type="match status" value="1"/>
</dbReference>
<dbReference type="EMBL" id="PJAI02000020">
    <property type="protein sequence ID" value="TYK64641.1"/>
    <property type="molecule type" value="Genomic_DNA"/>
</dbReference>
<name>A0ABY3MTV7_9GAMM</name>
<gene>
    <name evidence="5" type="ORF">CWS31_014400</name>
</gene>
<dbReference type="SMART" id="SM00342">
    <property type="entry name" value="HTH_ARAC"/>
    <property type="match status" value="1"/>
</dbReference>
<evidence type="ECO:0000256" key="1">
    <source>
        <dbReference type="ARBA" id="ARBA00023015"/>
    </source>
</evidence>
<dbReference type="CDD" id="cd03138">
    <property type="entry name" value="GATase1_AraC_2"/>
    <property type="match status" value="1"/>
</dbReference>
<dbReference type="Gene3D" id="1.10.10.60">
    <property type="entry name" value="Homeodomain-like"/>
    <property type="match status" value="2"/>
</dbReference>
<dbReference type="SUPFAM" id="SSF46689">
    <property type="entry name" value="Homeodomain-like"/>
    <property type="match status" value="2"/>
</dbReference>
<dbReference type="RefSeq" id="WP_101344516.1">
    <property type="nucleotide sequence ID" value="NZ_PJAI02000020.1"/>
</dbReference>
<protein>
    <submittedName>
        <fullName evidence="5">Helix-turn-helix domain-containing protein</fullName>
    </submittedName>
</protein>
<dbReference type="InterPro" id="IPR002818">
    <property type="entry name" value="DJ-1/PfpI"/>
</dbReference>
<comment type="caution">
    <text evidence="5">The sequence shown here is derived from an EMBL/GenBank/DDBJ whole genome shotgun (WGS) entry which is preliminary data.</text>
</comment>
<reference evidence="5 6" key="1">
    <citation type="submission" date="2019-08" db="EMBL/GenBank/DDBJ databases">
        <title>Microbe sample from Colwellia echini.</title>
        <authorList>
            <person name="Christiansen L."/>
            <person name="Pathiraja D."/>
            <person name="Schultz-Johansen M."/>
            <person name="Choi I.-G."/>
            <person name="Stougaard P."/>
        </authorList>
    </citation>
    <scope>NUCLEOTIDE SEQUENCE [LARGE SCALE GENOMIC DNA]</scope>
    <source>
        <strain evidence="5 6">A3</strain>
    </source>
</reference>
<dbReference type="InterPro" id="IPR018060">
    <property type="entry name" value="HTH_AraC"/>
</dbReference>
<feature type="domain" description="HTH araC/xylS-type" evidence="4">
    <location>
        <begin position="276"/>
        <end position="374"/>
    </location>
</feature>
<keyword evidence="6" id="KW-1185">Reference proteome</keyword>
<dbReference type="PROSITE" id="PS01124">
    <property type="entry name" value="HTH_ARAC_FAMILY_2"/>
    <property type="match status" value="1"/>
</dbReference>
<dbReference type="InterPro" id="IPR009057">
    <property type="entry name" value="Homeodomain-like_sf"/>
</dbReference>
<dbReference type="Pfam" id="PF01965">
    <property type="entry name" value="DJ-1_PfpI"/>
    <property type="match status" value="1"/>
</dbReference>
<evidence type="ECO:0000313" key="5">
    <source>
        <dbReference type="EMBL" id="TYK64641.1"/>
    </source>
</evidence>
<organism evidence="5 6">
    <name type="scientific">Colwellia echini</name>
    <dbReference type="NCBI Taxonomy" id="1982103"/>
    <lineage>
        <taxon>Bacteria</taxon>
        <taxon>Pseudomonadati</taxon>
        <taxon>Pseudomonadota</taxon>
        <taxon>Gammaproteobacteria</taxon>
        <taxon>Alteromonadales</taxon>
        <taxon>Colwelliaceae</taxon>
        <taxon>Colwellia</taxon>
    </lineage>
</organism>
<accession>A0ABY3MTV7</accession>
<dbReference type="InterPro" id="IPR052158">
    <property type="entry name" value="INH-QAR"/>
</dbReference>
<dbReference type="PANTHER" id="PTHR43130">
    <property type="entry name" value="ARAC-FAMILY TRANSCRIPTIONAL REGULATOR"/>
    <property type="match status" value="1"/>
</dbReference>
<keyword evidence="3" id="KW-0804">Transcription</keyword>
<evidence type="ECO:0000259" key="4">
    <source>
        <dbReference type="PROSITE" id="PS01124"/>
    </source>
</evidence>
<evidence type="ECO:0000313" key="6">
    <source>
        <dbReference type="Proteomes" id="UP000815846"/>
    </source>
</evidence>
<evidence type="ECO:0000256" key="3">
    <source>
        <dbReference type="ARBA" id="ARBA00023163"/>
    </source>
</evidence>
<dbReference type="Proteomes" id="UP000815846">
    <property type="component" value="Unassembled WGS sequence"/>
</dbReference>
<dbReference type="InterPro" id="IPR018062">
    <property type="entry name" value="HTH_AraC-typ_CS"/>
</dbReference>
<keyword evidence="2" id="KW-0238">DNA-binding</keyword>
<sequence length="381" mass="43092">MDNKKNYAANSGGIVKDDTEETVKKNDIIEVKANNKGTDAVHKSNVKPLENLTVYLLIYPHVLATAITLPVEMLLAGEAYARRYDKSVVKLQPKFLSESSSDIKSRSGITMVADITLSEEESAYANPPDIIIVPSLWRNPRPVLKNNPKVIAWLKHCWQQGSTLIGVGTGVCFLAESGLLDNHSATTHWHYVDQFKRDYPKVDLKPDFFITQSERIYCAASLNAQADIIVHLIGHHYGKAAAQNVERNFSHEIRKPYAEQRYLEGAGDRHADELIAEIQFWLRTNLNTESTLTEIAQQFGMSQRSFTRRFKAATGVRATQYWQQLRIETAKELLSSSNLSIQEIADQVGYQDQGHLARLFKQNLNLTPKAYRAMVRKKLFS</sequence>